<organism evidence="2 3">
    <name type="scientific">Bremia lactucae</name>
    <name type="common">Lettuce downy mildew</name>
    <dbReference type="NCBI Taxonomy" id="4779"/>
    <lineage>
        <taxon>Eukaryota</taxon>
        <taxon>Sar</taxon>
        <taxon>Stramenopiles</taxon>
        <taxon>Oomycota</taxon>
        <taxon>Peronosporomycetes</taxon>
        <taxon>Peronosporales</taxon>
        <taxon>Peronosporaceae</taxon>
        <taxon>Bremia</taxon>
    </lineage>
</organism>
<name>A0A976FQI4_BRELC</name>
<keyword evidence="3" id="KW-1185">Reference proteome</keyword>
<dbReference type="SUPFAM" id="SSF51197">
    <property type="entry name" value="Clavaminate synthase-like"/>
    <property type="match status" value="1"/>
</dbReference>
<comment type="caution">
    <text evidence="2">The sequence shown here is derived from an EMBL/GenBank/DDBJ whole genome shotgun (WGS) entry which is preliminary data.</text>
</comment>
<evidence type="ECO:0000313" key="2">
    <source>
        <dbReference type="EMBL" id="TDH71088.1"/>
    </source>
</evidence>
<dbReference type="RefSeq" id="XP_067820587.1">
    <property type="nucleotide sequence ID" value="XM_067962738.1"/>
</dbReference>
<dbReference type="InterPro" id="IPR026992">
    <property type="entry name" value="DIOX_N"/>
</dbReference>
<gene>
    <name evidence="2" type="ORF">CCR75_004652</name>
</gene>
<dbReference type="GeneID" id="94348409"/>
<dbReference type="AlphaFoldDB" id="A0A976FQI4"/>
<dbReference type="Gene3D" id="2.60.120.330">
    <property type="entry name" value="B-lactam Antibiotic, Isopenicillin N Synthase, Chain"/>
    <property type="match status" value="1"/>
</dbReference>
<feature type="domain" description="Non-haem dioxygenase N-terminal" evidence="1">
    <location>
        <begin position="7"/>
        <end position="102"/>
    </location>
</feature>
<accession>A0A976FQI4</accession>
<reference evidence="2 3" key="1">
    <citation type="journal article" date="2021" name="Genome Biol.">
        <title>AFLAP: assembly-free linkage analysis pipeline using k-mers from genome sequencing data.</title>
        <authorList>
            <person name="Fletcher K."/>
            <person name="Zhang L."/>
            <person name="Gil J."/>
            <person name="Han R."/>
            <person name="Cavanaugh K."/>
            <person name="Michelmore R."/>
        </authorList>
    </citation>
    <scope>NUCLEOTIDE SEQUENCE [LARGE SCALE GENOMIC DNA]</scope>
    <source>
        <strain evidence="2 3">SF5</strain>
    </source>
</reference>
<dbReference type="KEGG" id="blac:94348409"/>
<dbReference type="Pfam" id="PF14226">
    <property type="entry name" value="DIOX_N"/>
    <property type="match status" value="1"/>
</dbReference>
<dbReference type="EMBL" id="SHOA02000004">
    <property type="protein sequence ID" value="TDH71088.1"/>
    <property type="molecule type" value="Genomic_DNA"/>
</dbReference>
<evidence type="ECO:0000313" key="3">
    <source>
        <dbReference type="Proteomes" id="UP000294530"/>
    </source>
</evidence>
<evidence type="ECO:0000259" key="1">
    <source>
        <dbReference type="Pfam" id="PF14226"/>
    </source>
</evidence>
<sequence length="114" mass="12561">MWATRKASRLESCSTLAKAFKRFGCCYLVDHGISDDLLNQAVQSTKSFCALHDDIKASIPVVQNGKGFTRGYIGMGRESGSAERVEVKEAFSYGFEWAENRTAPFSNSLQGLNV</sequence>
<dbReference type="InterPro" id="IPR027443">
    <property type="entry name" value="IPNS-like_sf"/>
</dbReference>
<protein>
    <recommendedName>
        <fullName evidence="1">Non-haem dioxygenase N-terminal domain-containing protein</fullName>
    </recommendedName>
</protein>
<dbReference type="OrthoDB" id="627829at2759"/>
<dbReference type="Proteomes" id="UP000294530">
    <property type="component" value="Unassembled WGS sequence"/>
</dbReference>
<proteinExistence type="predicted"/>